<proteinExistence type="predicted"/>
<gene>
    <name evidence="3" type="ORF">MVLG_00604</name>
</gene>
<dbReference type="CDD" id="cd14424">
    <property type="entry name" value="CUE_Cue1p_like"/>
    <property type="match status" value="1"/>
</dbReference>
<feature type="region of interest" description="Disordered" evidence="1">
    <location>
        <begin position="88"/>
        <end position="164"/>
    </location>
</feature>
<dbReference type="InParanoid" id="U5GZK4"/>
<reference evidence="3" key="2">
    <citation type="submission" date="2010-11" db="EMBL/GenBank/DDBJ databases">
        <authorList>
            <consortium name="The Broad Institute Genome Sequencing Platform"/>
            <person name="Earl A."/>
            <person name="Ward D."/>
            <person name="Feldgarden M."/>
            <person name="Gevers D."/>
            <person name="Butler R."/>
            <person name="Young S.K."/>
            <person name="Zeng Q."/>
            <person name="Gargeya S."/>
            <person name="Fitzgerald M."/>
            <person name="Haas B."/>
            <person name="Abouelleil A."/>
            <person name="Alvarado L."/>
            <person name="Arachchi H.M."/>
            <person name="Berlin A."/>
            <person name="Brown A."/>
            <person name="Chapman S.B."/>
            <person name="Chen Z."/>
            <person name="Dunbar C."/>
            <person name="Freedman E."/>
            <person name="Gearin G."/>
            <person name="Gellesch M."/>
            <person name="Goldberg J."/>
            <person name="Griggs A."/>
            <person name="Gujja S."/>
            <person name="Heilman E."/>
            <person name="Heiman D."/>
            <person name="Howarth C."/>
            <person name="Larson L."/>
            <person name="Lui A."/>
            <person name="MacDonald P.J.P."/>
            <person name="Mehta T."/>
            <person name="Montmayeur A."/>
            <person name="Murphy C."/>
            <person name="Neiman D."/>
            <person name="Pearson M."/>
            <person name="Priest M."/>
            <person name="Roberts A."/>
            <person name="Saif S."/>
            <person name="Shea T."/>
            <person name="Shenoy N."/>
            <person name="Sisk P."/>
            <person name="Stolte C."/>
            <person name="Sykes S."/>
            <person name="White J."/>
            <person name="Yandava C."/>
            <person name="Wortman J."/>
            <person name="Nusbaum C."/>
            <person name="Birren B."/>
        </authorList>
    </citation>
    <scope>NUCLEOTIDE SEQUENCE</scope>
    <source>
        <strain evidence="3">P1A1 Lamole</strain>
    </source>
</reference>
<dbReference type="OrthoDB" id="3824970at2759"/>
<accession>U5GZK4</accession>
<protein>
    <recommendedName>
        <fullName evidence="2">CUE domain-containing protein</fullName>
    </recommendedName>
</protein>
<feature type="compositionally biased region" description="Pro residues" evidence="1">
    <location>
        <begin position="100"/>
        <end position="111"/>
    </location>
</feature>
<dbReference type="PROSITE" id="PS51140">
    <property type="entry name" value="CUE"/>
    <property type="match status" value="1"/>
</dbReference>
<dbReference type="InterPro" id="IPR009060">
    <property type="entry name" value="UBA-like_sf"/>
</dbReference>
<dbReference type="EMBL" id="GL541645">
    <property type="protein sequence ID" value="KDE09286.1"/>
    <property type="molecule type" value="Genomic_DNA"/>
</dbReference>
<dbReference type="EMBL" id="AEIJ01000054">
    <property type="status" value="NOT_ANNOTATED_CDS"/>
    <property type="molecule type" value="Genomic_DNA"/>
</dbReference>
<keyword evidence="5" id="KW-1185">Reference proteome</keyword>
<reference evidence="4" key="4">
    <citation type="submission" date="2015-06" db="UniProtKB">
        <authorList>
            <consortium name="EnsemblFungi"/>
        </authorList>
    </citation>
    <scope>IDENTIFICATION</scope>
</reference>
<reference evidence="5" key="1">
    <citation type="submission" date="2010-11" db="EMBL/GenBank/DDBJ databases">
        <title>The genome sequence of Microbotryum violaceum strain p1A1 Lamole.</title>
        <authorList>
            <person name="Cuomo C."/>
            <person name="Perlin M."/>
            <person name="Young S.K."/>
            <person name="Zeng Q."/>
            <person name="Gargeya S."/>
            <person name="Alvarado L."/>
            <person name="Berlin A."/>
            <person name="Chapman S.B."/>
            <person name="Chen Z."/>
            <person name="Freedman E."/>
            <person name="Gellesch M."/>
            <person name="Goldberg J."/>
            <person name="Griggs A."/>
            <person name="Gujja S."/>
            <person name="Heilman E."/>
            <person name="Heiman D."/>
            <person name="Howarth C."/>
            <person name="Mehta T."/>
            <person name="Neiman D."/>
            <person name="Pearson M."/>
            <person name="Roberts A."/>
            <person name="Saif S."/>
            <person name="Shea T."/>
            <person name="Shenoy N."/>
            <person name="Sisk P."/>
            <person name="Stolte C."/>
            <person name="Sykes S."/>
            <person name="White J."/>
            <person name="Yandava C."/>
            <person name="Haas B."/>
            <person name="Nusbaum C."/>
            <person name="Birren B."/>
        </authorList>
    </citation>
    <scope>NUCLEOTIDE SEQUENCE [LARGE SCALE GENOMIC DNA]</scope>
    <source>
        <strain evidence="5">p1A1 Lamole</strain>
    </source>
</reference>
<dbReference type="GO" id="GO:0043130">
    <property type="term" value="F:ubiquitin binding"/>
    <property type="evidence" value="ECO:0007669"/>
    <property type="project" value="InterPro"/>
</dbReference>
<dbReference type="Pfam" id="PF02845">
    <property type="entry name" value="CUE"/>
    <property type="match status" value="1"/>
</dbReference>
<evidence type="ECO:0000259" key="2">
    <source>
        <dbReference type="PROSITE" id="PS51140"/>
    </source>
</evidence>
<dbReference type="FunCoup" id="U5GZK4">
    <property type="interactions" value="66"/>
</dbReference>
<dbReference type="HOGENOM" id="CLU_083690_0_0_1"/>
<reference evidence="3 5" key="3">
    <citation type="journal article" date="2015" name="BMC Genomics">
        <title>Sex and parasites: genomic and transcriptomic analysis of Microbotryum lychnidis-dioicae, the biotrophic and plant-castrating anther smut fungus.</title>
        <authorList>
            <person name="Perlin M.H."/>
            <person name="Amselem J."/>
            <person name="Fontanillas E."/>
            <person name="Toh S.S."/>
            <person name="Chen Z."/>
            <person name="Goldberg J."/>
            <person name="Duplessis S."/>
            <person name="Henrissat B."/>
            <person name="Young S."/>
            <person name="Zeng Q."/>
            <person name="Aguileta G."/>
            <person name="Petit E."/>
            <person name="Badouin H."/>
            <person name="Andrews J."/>
            <person name="Razeeq D."/>
            <person name="Gabaldon T."/>
            <person name="Quesneville H."/>
            <person name="Giraud T."/>
            <person name="Hood M.E."/>
            <person name="Schultz D.J."/>
            <person name="Cuomo C.A."/>
        </authorList>
    </citation>
    <scope>NUCLEOTIDE SEQUENCE [LARGE SCALE GENOMIC DNA]</scope>
    <source>
        <strain evidence="5">p1A1 Lamole</strain>
        <strain evidence="3">P1A1 Lamole</strain>
    </source>
</reference>
<evidence type="ECO:0000313" key="5">
    <source>
        <dbReference type="Proteomes" id="UP000017200"/>
    </source>
</evidence>
<feature type="compositionally biased region" description="Low complexity" evidence="1">
    <location>
        <begin position="112"/>
        <end position="132"/>
    </location>
</feature>
<dbReference type="AlphaFoldDB" id="U5GZK4"/>
<evidence type="ECO:0000313" key="3">
    <source>
        <dbReference type="EMBL" id="KDE09286.1"/>
    </source>
</evidence>
<dbReference type="EnsemblFungi" id="MVLG_00604T0">
    <property type="protein sequence ID" value="MVLG_00604T0"/>
    <property type="gene ID" value="MVLG_00604"/>
</dbReference>
<feature type="domain" description="CUE" evidence="2">
    <location>
        <begin position="39"/>
        <end position="83"/>
    </location>
</feature>
<dbReference type="SUPFAM" id="SSF46934">
    <property type="entry name" value="UBA-like"/>
    <property type="match status" value="1"/>
</dbReference>
<evidence type="ECO:0000256" key="1">
    <source>
        <dbReference type="SAM" id="MobiDB-lite"/>
    </source>
</evidence>
<dbReference type="InterPro" id="IPR003892">
    <property type="entry name" value="CUE"/>
</dbReference>
<name>U5GZK4_USTV1</name>
<evidence type="ECO:0000313" key="4">
    <source>
        <dbReference type="EnsemblFungi" id="MVLG_00604T0"/>
    </source>
</evidence>
<dbReference type="OMA" id="RRDIMWD"/>
<sequence length="223" mass="24333">MDDAVGWLVALSFLYFTYRYFFGSSSGSSNASSPRRYVVPPASIDTVANMFPNIPRASIRYELERTRNNVEATVERCLSQGRLPEPPASFFADLSSENPPTTPQRPTPPASRAPAPTTPSTQASTSATPSPSLIQRLRLQDKIEPPTSSSAMFDQGKGKGKAVEEDEATFLGGSAEKVKIAPPVWETSAQAREKSLKERKERMVLEARRKLLAKDQAKKASAA</sequence>
<dbReference type="Gene3D" id="1.10.8.10">
    <property type="entry name" value="DNA helicase RuvA subunit, C-terminal domain"/>
    <property type="match status" value="1"/>
</dbReference>
<dbReference type="STRING" id="683840.U5GZK4"/>
<dbReference type="Proteomes" id="UP000017200">
    <property type="component" value="Unassembled WGS sequence"/>
</dbReference>
<organism evidence="3">
    <name type="scientific">Microbotryum lychnidis-dioicae (strain p1A1 Lamole / MvSl-1064)</name>
    <name type="common">Anther smut fungus</name>
    <dbReference type="NCBI Taxonomy" id="683840"/>
    <lineage>
        <taxon>Eukaryota</taxon>
        <taxon>Fungi</taxon>
        <taxon>Dikarya</taxon>
        <taxon>Basidiomycota</taxon>
        <taxon>Pucciniomycotina</taxon>
        <taxon>Microbotryomycetes</taxon>
        <taxon>Microbotryales</taxon>
        <taxon>Microbotryaceae</taxon>
        <taxon>Microbotryum</taxon>
    </lineage>
</organism>